<keyword evidence="3" id="KW-1185">Reference proteome</keyword>
<dbReference type="InterPro" id="IPR041581">
    <property type="entry name" value="Glyoxalase_6"/>
</dbReference>
<dbReference type="SUPFAM" id="SSF54593">
    <property type="entry name" value="Glyoxalase/Bleomycin resistance protein/Dihydroxybiphenyl dioxygenase"/>
    <property type="match status" value="1"/>
</dbReference>
<feature type="domain" description="Glyoxalase-like" evidence="1">
    <location>
        <begin position="7"/>
        <end position="42"/>
    </location>
</feature>
<dbReference type="RefSeq" id="WP_377141812.1">
    <property type="nucleotide sequence ID" value="NZ_JBHSFI010000009.1"/>
</dbReference>
<comment type="caution">
    <text evidence="2">The sequence shown here is derived from an EMBL/GenBank/DDBJ whole genome shotgun (WGS) entry which is preliminary data.</text>
</comment>
<protein>
    <submittedName>
        <fullName evidence="2">VOC family protein</fullName>
    </submittedName>
</protein>
<organism evidence="2 3">
    <name type="scientific">Promicromonospora alba</name>
    <dbReference type="NCBI Taxonomy" id="1616110"/>
    <lineage>
        <taxon>Bacteria</taxon>
        <taxon>Bacillati</taxon>
        <taxon>Actinomycetota</taxon>
        <taxon>Actinomycetes</taxon>
        <taxon>Micrococcales</taxon>
        <taxon>Promicromonosporaceae</taxon>
        <taxon>Promicromonospora</taxon>
    </lineage>
</organism>
<dbReference type="Pfam" id="PF18029">
    <property type="entry name" value="Glyoxalase_6"/>
    <property type="match status" value="1"/>
</dbReference>
<evidence type="ECO:0000259" key="1">
    <source>
        <dbReference type="Pfam" id="PF18029"/>
    </source>
</evidence>
<dbReference type="EMBL" id="JBHSFI010000009">
    <property type="protein sequence ID" value="MFC4631866.1"/>
    <property type="molecule type" value="Genomic_DNA"/>
</dbReference>
<gene>
    <name evidence="2" type="ORF">ACFO6V_26745</name>
</gene>
<name>A0ABV9HQJ0_9MICO</name>
<accession>A0ABV9HQJ0</accession>
<evidence type="ECO:0000313" key="2">
    <source>
        <dbReference type="EMBL" id="MFC4631866.1"/>
    </source>
</evidence>
<proteinExistence type="predicted"/>
<reference evidence="3" key="1">
    <citation type="journal article" date="2019" name="Int. J. Syst. Evol. Microbiol.">
        <title>The Global Catalogue of Microorganisms (GCM) 10K type strain sequencing project: providing services to taxonomists for standard genome sequencing and annotation.</title>
        <authorList>
            <consortium name="The Broad Institute Genomics Platform"/>
            <consortium name="The Broad Institute Genome Sequencing Center for Infectious Disease"/>
            <person name="Wu L."/>
            <person name="Ma J."/>
        </authorList>
    </citation>
    <scope>NUCLEOTIDE SEQUENCE [LARGE SCALE GENOMIC DNA]</scope>
    <source>
        <strain evidence="3">CCUG 42722</strain>
    </source>
</reference>
<dbReference type="InterPro" id="IPR029068">
    <property type="entry name" value="Glyas_Bleomycin-R_OHBP_Dase"/>
</dbReference>
<sequence>MNPRIRQVVLDTTDARALAEFYRQLFGLSYRRSPIRTATRSASSWVDRTYRYPAGGANDSSTTSAR</sequence>
<dbReference type="Gene3D" id="3.10.180.10">
    <property type="entry name" value="2,3-Dihydroxybiphenyl 1,2-Dioxygenase, domain 1"/>
    <property type="match status" value="1"/>
</dbReference>
<evidence type="ECO:0000313" key="3">
    <source>
        <dbReference type="Proteomes" id="UP001596011"/>
    </source>
</evidence>
<dbReference type="Proteomes" id="UP001596011">
    <property type="component" value="Unassembled WGS sequence"/>
</dbReference>